<evidence type="ECO:0000256" key="1">
    <source>
        <dbReference type="SAM" id="MobiDB-lite"/>
    </source>
</evidence>
<accession>A0A1Y2BRT8</accession>
<gene>
    <name evidence="2" type="ORF">BCR33DRAFT_721493</name>
</gene>
<evidence type="ECO:0000313" key="2">
    <source>
        <dbReference type="EMBL" id="ORY37444.1"/>
    </source>
</evidence>
<feature type="compositionally biased region" description="Polar residues" evidence="1">
    <location>
        <begin position="240"/>
        <end position="265"/>
    </location>
</feature>
<organism evidence="2 3">
    <name type="scientific">Rhizoclosmatium globosum</name>
    <dbReference type="NCBI Taxonomy" id="329046"/>
    <lineage>
        <taxon>Eukaryota</taxon>
        <taxon>Fungi</taxon>
        <taxon>Fungi incertae sedis</taxon>
        <taxon>Chytridiomycota</taxon>
        <taxon>Chytridiomycota incertae sedis</taxon>
        <taxon>Chytridiomycetes</taxon>
        <taxon>Chytridiales</taxon>
        <taxon>Chytriomycetaceae</taxon>
        <taxon>Rhizoclosmatium</taxon>
    </lineage>
</organism>
<comment type="caution">
    <text evidence="2">The sequence shown here is derived from an EMBL/GenBank/DDBJ whole genome shotgun (WGS) entry which is preliminary data.</text>
</comment>
<feature type="region of interest" description="Disordered" evidence="1">
    <location>
        <begin position="237"/>
        <end position="270"/>
    </location>
</feature>
<proteinExistence type="predicted"/>
<dbReference type="Proteomes" id="UP000193642">
    <property type="component" value="Unassembled WGS sequence"/>
</dbReference>
<evidence type="ECO:0000313" key="3">
    <source>
        <dbReference type="Proteomes" id="UP000193642"/>
    </source>
</evidence>
<dbReference type="EMBL" id="MCGO01000050">
    <property type="protein sequence ID" value="ORY37444.1"/>
    <property type="molecule type" value="Genomic_DNA"/>
</dbReference>
<protein>
    <submittedName>
        <fullName evidence="2">Uncharacterized protein</fullName>
    </submittedName>
</protein>
<reference evidence="2 3" key="1">
    <citation type="submission" date="2016-07" db="EMBL/GenBank/DDBJ databases">
        <title>Pervasive Adenine N6-methylation of Active Genes in Fungi.</title>
        <authorList>
            <consortium name="DOE Joint Genome Institute"/>
            <person name="Mondo S.J."/>
            <person name="Dannebaum R.O."/>
            <person name="Kuo R.C."/>
            <person name="Labutti K."/>
            <person name="Haridas S."/>
            <person name="Kuo A."/>
            <person name="Salamov A."/>
            <person name="Ahrendt S.R."/>
            <person name="Lipzen A."/>
            <person name="Sullivan W."/>
            <person name="Andreopoulos W.B."/>
            <person name="Clum A."/>
            <person name="Lindquist E."/>
            <person name="Daum C."/>
            <person name="Ramamoorthy G.K."/>
            <person name="Gryganskyi A."/>
            <person name="Culley D."/>
            <person name="Magnuson J.K."/>
            <person name="James T.Y."/>
            <person name="O'Malley M.A."/>
            <person name="Stajich J.E."/>
            <person name="Spatafora J.W."/>
            <person name="Visel A."/>
            <person name="Grigoriev I.V."/>
        </authorList>
    </citation>
    <scope>NUCLEOTIDE SEQUENCE [LARGE SCALE GENOMIC DNA]</scope>
    <source>
        <strain evidence="2 3">JEL800</strain>
    </source>
</reference>
<name>A0A1Y2BRT8_9FUNG</name>
<dbReference type="OrthoDB" id="2106467at2759"/>
<sequence>MSGAAKQVTAILEHPVSAFRRRMAAVRNTYRGSAVLDAKEAALKASLEAADRKAASERLLRDIADFKAAHSFSAFDSTGSGSSTKVDVVKDALGLSSTKTTTSTTTTQSQSQTQSYIRSRASIRAKTESQRQASLATTRTNKLLYLLYTTDSFVTKATLDRRIDDCLVFEFSRSSASHASKADFAGRVVDYKVLERLAKQKLSGADAGSADNSQISDYESSDEFSLATLGILPKDGAEKLNNSNNNKPAHSHATVFSSRLSSTKGTRSHIAQERRTILADAVNGTIMGRSGVDTIEASVKGQ</sequence>
<dbReference type="AlphaFoldDB" id="A0A1Y2BRT8"/>
<keyword evidence="3" id="KW-1185">Reference proteome</keyword>